<feature type="chain" id="PRO_5001917946" description="Leucine-binding protein domain-containing protein" evidence="3">
    <location>
        <begin position="28"/>
        <end position="400"/>
    </location>
</feature>
<gene>
    <name evidence="5" type="ORF">P353_19210</name>
</gene>
<protein>
    <recommendedName>
        <fullName evidence="4">Leucine-binding protein domain-containing protein</fullName>
    </recommendedName>
</protein>
<comment type="caution">
    <text evidence="5">The sequence shown here is derived from an EMBL/GenBank/DDBJ whole genome shotgun (WGS) entry which is preliminary data.</text>
</comment>
<name>A0A096FBN7_COMTE</name>
<dbReference type="Pfam" id="PF13458">
    <property type="entry name" value="Peripla_BP_6"/>
    <property type="match status" value="1"/>
</dbReference>
<keyword evidence="2 3" id="KW-0732">Signal</keyword>
<dbReference type="InterPro" id="IPR051010">
    <property type="entry name" value="BCAA_transport"/>
</dbReference>
<evidence type="ECO:0000259" key="4">
    <source>
        <dbReference type="Pfam" id="PF13458"/>
    </source>
</evidence>
<organism evidence="5 6">
    <name type="scientific">Comamonas testosteroni</name>
    <name type="common">Pseudomonas testosteroni</name>
    <dbReference type="NCBI Taxonomy" id="285"/>
    <lineage>
        <taxon>Bacteria</taxon>
        <taxon>Pseudomonadati</taxon>
        <taxon>Pseudomonadota</taxon>
        <taxon>Betaproteobacteria</taxon>
        <taxon>Burkholderiales</taxon>
        <taxon>Comamonadaceae</taxon>
        <taxon>Comamonas</taxon>
    </lineage>
</organism>
<dbReference type="PANTHER" id="PTHR30483:SF6">
    <property type="entry name" value="PERIPLASMIC BINDING PROTEIN OF ABC TRANSPORTER FOR NATURAL AMINO ACIDS"/>
    <property type="match status" value="1"/>
</dbReference>
<evidence type="ECO:0000313" key="6">
    <source>
        <dbReference type="Proteomes" id="UP000029553"/>
    </source>
</evidence>
<evidence type="ECO:0000256" key="2">
    <source>
        <dbReference type="ARBA" id="ARBA00022729"/>
    </source>
</evidence>
<proteinExistence type="inferred from homology"/>
<reference evidence="5 6" key="1">
    <citation type="submission" date="2013-09" db="EMBL/GenBank/DDBJ databases">
        <title>High correlation between genotypes and phenotypes of environmental bacteria Comamonas testosteroni strains.</title>
        <authorList>
            <person name="Liu L."/>
            <person name="Zhu W."/>
            <person name="Xia X."/>
            <person name="Xu B."/>
            <person name="Luo M."/>
            <person name="Wang G."/>
        </authorList>
    </citation>
    <scope>NUCLEOTIDE SEQUENCE [LARGE SCALE GENOMIC DNA]</scope>
    <source>
        <strain evidence="5 6">JL40</strain>
    </source>
</reference>
<sequence length="400" mass="42548">MSAWSRFKISFGAGVLCALSVSVTSVAAQTVKVGMVVGVSGPGADIGESMVRGADLYLALHSKDLPSGTKVELIKRDDGSNPDRTKRLAQELVVRDKVQLLTGVTLSPQALTIAPVSTEAKVPTLIMNATTGALTRSSPYFVRFSYANWQMAYTMGAWAAKHDIKSAYTLVADYAAGHDMESGFKRGFEDNGGTIVGSDRTPMGTTDYLPAMARIKAASPKSLFVFTLSGAPSIATMKAFRDSGLQAAGVQLLSTAQNVSDQQLPQTGPASVGMINSAVYIATDSRPSAKAFLAAYQKAYGQNAYPDLPAVAAWNSMEAVFGIIKKHGANFTSDQAMGVLKNWKSPNTPAGSIAIDPVTRDIVHEVSLAKIQKVGDKYENVAFDVVKDVKDPWKLVNPEK</sequence>
<dbReference type="InterPro" id="IPR028082">
    <property type="entry name" value="Peripla_BP_I"/>
</dbReference>
<dbReference type="Gene3D" id="3.40.50.2300">
    <property type="match status" value="2"/>
</dbReference>
<feature type="domain" description="Leucine-binding protein" evidence="4">
    <location>
        <begin position="30"/>
        <end position="373"/>
    </location>
</feature>
<evidence type="ECO:0000313" key="5">
    <source>
        <dbReference type="EMBL" id="KGH27148.1"/>
    </source>
</evidence>
<dbReference type="SUPFAM" id="SSF53822">
    <property type="entry name" value="Periplasmic binding protein-like I"/>
    <property type="match status" value="1"/>
</dbReference>
<feature type="signal peptide" evidence="3">
    <location>
        <begin position="1"/>
        <end position="27"/>
    </location>
</feature>
<dbReference type="Proteomes" id="UP000029553">
    <property type="component" value="Unassembled WGS sequence"/>
</dbReference>
<dbReference type="InterPro" id="IPR028081">
    <property type="entry name" value="Leu-bd"/>
</dbReference>
<dbReference type="PATRIC" id="fig|285.51.peg.3026"/>
<comment type="similarity">
    <text evidence="1">Belongs to the leucine-binding protein family.</text>
</comment>
<accession>A0A096FBN7</accession>
<evidence type="ECO:0000256" key="1">
    <source>
        <dbReference type="ARBA" id="ARBA00010062"/>
    </source>
</evidence>
<dbReference type="PANTHER" id="PTHR30483">
    <property type="entry name" value="LEUCINE-SPECIFIC-BINDING PROTEIN"/>
    <property type="match status" value="1"/>
</dbReference>
<dbReference type="CDD" id="cd20013">
    <property type="entry name" value="PBP1_RPA0985_benzoate-like"/>
    <property type="match status" value="1"/>
</dbReference>
<dbReference type="AlphaFoldDB" id="A0A096FBN7"/>
<dbReference type="EMBL" id="AWOR01000064">
    <property type="protein sequence ID" value="KGH27148.1"/>
    <property type="molecule type" value="Genomic_DNA"/>
</dbReference>
<dbReference type="RefSeq" id="WP_052084928.1">
    <property type="nucleotide sequence ID" value="NZ_AWOR01000064.1"/>
</dbReference>
<evidence type="ECO:0000256" key="3">
    <source>
        <dbReference type="SAM" id="SignalP"/>
    </source>
</evidence>